<comment type="caution">
    <text evidence="1">The sequence shown here is derived from an EMBL/GenBank/DDBJ whole genome shotgun (WGS) entry which is preliminary data.</text>
</comment>
<sequence>METAQPCDIITADAPFDDPTDSIDLVIRTADNIDFFVLSGLLSLKSPSSFFRYVLQANQHTEEKDGLPVLEVKEDGDTFRIILLLCYPYASPEIKSIKQLAEVGTALKKYCMDNALERFVQTVLASSLIREQPMQVFVHAVANGWRIVGEAAARHKLAIPLDTEAPFEDLKLIDAFQYASLREYHRLCNIAVQGIPIASIMPWLEGKESALFFLQTRPACRMCGNYLPQSWHIGEPIFMTHSWLGEYLAAVKGDLSGRPLPEIALGENIIARAAVKSISECNSAQWAPVAGSQIFQFARLVAEEIERLIAQVTLNIDWTK</sequence>
<dbReference type="EMBL" id="JAUEPU010000007">
    <property type="protein sequence ID" value="KAK0500994.1"/>
    <property type="molecule type" value="Genomic_DNA"/>
</dbReference>
<name>A0AA39QEV3_9AGAR</name>
<dbReference type="Proteomes" id="UP001175228">
    <property type="component" value="Unassembled WGS sequence"/>
</dbReference>
<proteinExistence type="predicted"/>
<gene>
    <name evidence="1" type="ORF">EDD18DRAFT_1101958</name>
</gene>
<organism evidence="1 2">
    <name type="scientific">Armillaria luteobubalina</name>
    <dbReference type="NCBI Taxonomy" id="153913"/>
    <lineage>
        <taxon>Eukaryota</taxon>
        <taxon>Fungi</taxon>
        <taxon>Dikarya</taxon>
        <taxon>Basidiomycota</taxon>
        <taxon>Agaricomycotina</taxon>
        <taxon>Agaricomycetes</taxon>
        <taxon>Agaricomycetidae</taxon>
        <taxon>Agaricales</taxon>
        <taxon>Marasmiineae</taxon>
        <taxon>Physalacriaceae</taxon>
        <taxon>Armillaria</taxon>
    </lineage>
</organism>
<accession>A0AA39QEV3</accession>
<keyword evidence="2" id="KW-1185">Reference proteome</keyword>
<reference evidence="1" key="1">
    <citation type="submission" date="2023-06" db="EMBL/GenBank/DDBJ databases">
        <authorList>
            <consortium name="Lawrence Berkeley National Laboratory"/>
            <person name="Ahrendt S."/>
            <person name="Sahu N."/>
            <person name="Indic B."/>
            <person name="Wong-Bajracharya J."/>
            <person name="Merenyi Z."/>
            <person name="Ke H.-M."/>
            <person name="Monk M."/>
            <person name="Kocsube S."/>
            <person name="Drula E."/>
            <person name="Lipzen A."/>
            <person name="Balint B."/>
            <person name="Henrissat B."/>
            <person name="Andreopoulos B."/>
            <person name="Martin F.M."/>
            <person name="Harder C.B."/>
            <person name="Rigling D."/>
            <person name="Ford K.L."/>
            <person name="Foster G.D."/>
            <person name="Pangilinan J."/>
            <person name="Papanicolaou A."/>
            <person name="Barry K."/>
            <person name="LaButti K."/>
            <person name="Viragh M."/>
            <person name="Koriabine M."/>
            <person name="Yan M."/>
            <person name="Riley R."/>
            <person name="Champramary S."/>
            <person name="Plett K.L."/>
            <person name="Tsai I.J."/>
            <person name="Slot J."/>
            <person name="Sipos G."/>
            <person name="Plett J."/>
            <person name="Nagy L.G."/>
            <person name="Grigoriev I.V."/>
        </authorList>
    </citation>
    <scope>NUCLEOTIDE SEQUENCE</scope>
    <source>
        <strain evidence="1">HWK02</strain>
    </source>
</reference>
<evidence type="ECO:0008006" key="3">
    <source>
        <dbReference type="Google" id="ProtNLM"/>
    </source>
</evidence>
<protein>
    <recommendedName>
        <fullName evidence="3">BTB domain-containing protein</fullName>
    </recommendedName>
</protein>
<evidence type="ECO:0000313" key="1">
    <source>
        <dbReference type="EMBL" id="KAK0500994.1"/>
    </source>
</evidence>
<dbReference type="AlphaFoldDB" id="A0AA39QEV3"/>
<evidence type="ECO:0000313" key="2">
    <source>
        <dbReference type="Proteomes" id="UP001175228"/>
    </source>
</evidence>